<dbReference type="Gene3D" id="1.10.357.140">
    <property type="entry name" value="UbiA prenyltransferase"/>
    <property type="match status" value="1"/>
</dbReference>
<organism evidence="6 7">
    <name type="scientific">Halorarum salinum</name>
    <dbReference type="NCBI Taxonomy" id="2743089"/>
    <lineage>
        <taxon>Archaea</taxon>
        <taxon>Methanobacteriati</taxon>
        <taxon>Methanobacteriota</taxon>
        <taxon>Stenosarchaea group</taxon>
        <taxon>Halobacteria</taxon>
        <taxon>Halobacteriales</taxon>
        <taxon>Haloferacaceae</taxon>
        <taxon>Halorarum</taxon>
    </lineage>
</organism>
<feature type="transmembrane region" description="Helical" evidence="5">
    <location>
        <begin position="304"/>
        <end position="322"/>
    </location>
</feature>
<feature type="transmembrane region" description="Helical" evidence="5">
    <location>
        <begin position="219"/>
        <end position="243"/>
    </location>
</feature>
<sequence>MSVATARLTGSPADYAALVRVPNVFTAPPDVLAGAALAVAAGATGGPASGTLADVAAAAVASTFVYAAGTALNDYFDAPRDAVERPERPIPSGRVERSTAFGLGMASLAAGVLVALLAGVAAAVVAGLLVAVVLSYDGALKDGSAGPPTMGAARGLNVALGAAAVGVPGAASEFGAAGATPAVAGLPAPLVAAPVAVALYIAGVTAMAETETVGGDRRLVAVAATGAALAATAALLVAVAAGAPAARTGLAALLAAAFLVAVGRPLRRAYADPVPGTVGPAVGSCVLGLVVLDAAFAATAGVGWALVTLGFLVPAVGLSRVFDVT</sequence>
<evidence type="ECO:0000256" key="1">
    <source>
        <dbReference type="ARBA" id="ARBA00004651"/>
    </source>
</evidence>
<keyword evidence="2 5" id="KW-0812">Transmembrane</keyword>
<evidence type="ECO:0000256" key="3">
    <source>
        <dbReference type="ARBA" id="ARBA00022989"/>
    </source>
</evidence>
<keyword evidence="6" id="KW-0614">Plasmid</keyword>
<feature type="transmembrane region" description="Helical" evidence="5">
    <location>
        <begin position="188"/>
        <end position="207"/>
    </location>
</feature>
<reference evidence="6 7" key="1">
    <citation type="submission" date="2020-06" db="EMBL/GenBank/DDBJ databases">
        <title>NJ-3-1, isolated from saline soil.</title>
        <authorList>
            <person name="Cui H.L."/>
            <person name="Shi X."/>
        </authorList>
    </citation>
    <scope>NUCLEOTIDE SEQUENCE [LARGE SCALE GENOMIC DNA]</scope>
    <source>
        <strain evidence="6 7">NJ-3-1</strain>
        <plasmid evidence="6 7">unnamed1</plasmid>
    </source>
</reference>
<dbReference type="KEGG" id="halu:HUG12_20660"/>
<feature type="transmembrane region" description="Helical" evidence="5">
    <location>
        <begin position="101"/>
        <end position="134"/>
    </location>
</feature>
<proteinExistence type="predicted"/>
<dbReference type="GO" id="GO:0005886">
    <property type="term" value="C:plasma membrane"/>
    <property type="evidence" value="ECO:0007669"/>
    <property type="project" value="UniProtKB-SubCell"/>
</dbReference>
<accession>A0A7D5QDC5</accession>
<dbReference type="PANTHER" id="PTHR42723">
    <property type="entry name" value="CHLOROPHYLL SYNTHASE"/>
    <property type="match status" value="1"/>
</dbReference>
<dbReference type="Pfam" id="PF01040">
    <property type="entry name" value="UbiA"/>
    <property type="match status" value="1"/>
</dbReference>
<evidence type="ECO:0000313" key="7">
    <source>
        <dbReference type="Proteomes" id="UP000509626"/>
    </source>
</evidence>
<dbReference type="GO" id="GO:0016765">
    <property type="term" value="F:transferase activity, transferring alkyl or aryl (other than methyl) groups"/>
    <property type="evidence" value="ECO:0007669"/>
    <property type="project" value="InterPro"/>
</dbReference>
<evidence type="ECO:0000256" key="2">
    <source>
        <dbReference type="ARBA" id="ARBA00022692"/>
    </source>
</evidence>
<keyword evidence="3 5" id="KW-1133">Transmembrane helix</keyword>
<keyword evidence="6" id="KW-0808">Transferase</keyword>
<gene>
    <name evidence="6" type="ORF">HUG12_20660</name>
</gene>
<evidence type="ECO:0000256" key="4">
    <source>
        <dbReference type="ARBA" id="ARBA00023136"/>
    </source>
</evidence>
<dbReference type="InterPro" id="IPR044878">
    <property type="entry name" value="UbiA_sf"/>
</dbReference>
<dbReference type="EMBL" id="CP058580">
    <property type="protein sequence ID" value="QLG64337.1"/>
    <property type="molecule type" value="Genomic_DNA"/>
</dbReference>
<feature type="transmembrane region" description="Helical" evidence="5">
    <location>
        <begin position="249"/>
        <end position="266"/>
    </location>
</feature>
<comment type="subcellular location">
    <subcellularLocation>
        <location evidence="1">Cell membrane</location>
        <topology evidence="1">Multi-pass membrane protein</topology>
    </subcellularLocation>
</comment>
<name>A0A7D5QDC5_9EURY</name>
<geneLocation type="plasmid" evidence="6 7">
    <name>unnamed1</name>
</geneLocation>
<protein>
    <submittedName>
        <fullName evidence="6">UbiA family prenyltransferase</fullName>
    </submittedName>
</protein>
<dbReference type="InterPro" id="IPR000537">
    <property type="entry name" value="UbiA_prenyltransferase"/>
</dbReference>
<evidence type="ECO:0000256" key="5">
    <source>
        <dbReference type="SAM" id="Phobius"/>
    </source>
</evidence>
<dbReference type="Proteomes" id="UP000509626">
    <property type="component" value="Plasmid unnamed1"/>
</dbReference>
<keyword evidence="7" id="KW-1185">Reference proteome</keyword>
<dbReference type="OrthoDB" id="342947at2157"/>
<dbReference type="PANTHER" id="PTHR42723:SF1">
    <property type="entry name" value="CHLOROPHYLL SYNTHASE, CHLOROPLASTIC"/>
    <property type="match status" value="1"/>
</dbReference>
<keyword evidence="4 5" id="KW-0472">Membrane</keyword>
<dbReference type="InterPro" id="IPR050475">
    <property type="entry name" value="Prenyltransferase_related"/>
</dbReference>
<feature type="transmembrane region" description="Helical" evidence="5">
    <location>
        <begin position="278"/>
        <end position="298"/>
    </location>
</feature>
<dbReference type="AlphaFoldDB" id="A0A7D5QDC5"/>
<evidence type="ECO:0000313" key="6">
    <source>
        <dbReference type="EMBL" id="QLG64337.1"/>
    </source>
</evidence>